<keyword evidence="5 8" id="KW-0812">Transmembrane</keyword>
<evidence type="ECO:0000256" key="1">
    <source>
        <dbReference type="ARBA" id="ARBA00004651"/>
    </source>
</evidence>
<evidence type="ECO:0000256" key="7">
    <source>
        <dbReference type="ARBA" id="ARBA00023136"/>
    </source>
</evidence>
<evidence type="ECO:0000256" key="8">
    <source>
        <dbReference type="SAM" id="Phobius"/>
    </source>
</evidence>
<dbReference type="SUPFAM" id="SSF103473">
    <property type="entry name" value="MFS general substrate transporter"/>
    <property type="match status" value="1"/>
</dbReference>
<dbReference type="PROSITE" id="PS00216">
    <property type="entry name" value="SUGAR_TRANSPORT_1"/>
    <property type="match status" value="1"/>
</dbReference>
<dbReference type="InterPro" id="IPR005829">
    <property type="entry name" value="Sugar_transporter_CS"/>
</dbReference>
<accession>A0A3R7SI29</accession>
<organism evidence="10 11">
    <name type="scientific">Penaeus vannamei</name>
    <name type="common">Whiteleg shrimp</name>
    <name type="synonym">Litopenaeus vannamei</name>
    <dbReference type="NCBI Taxonomy" id="6689"/>
    <lineage>
        <taxon>Eukaryota</taxon>
        <taxon>Metazoa</taxon>
        <taxon>Ecdysozoa</taxon>
        <taxon>Arthropoda</taxon>
        <taxon>Crustacea</taxon>
        <taxon>Multicrustacea</taxon>
        <taxon>Malacostraca</taxon>
        <taxon>Eumalacostraca</taxon>
        <taxon>Eucarida</taxon>
        <taxon>Decapoda</taxon>
        <taxon>Dendrobranchiata</taxon>
        <taxon>Penaeoidea</taxon>
        <taxon>Penaeidae</taxon>
        <taxon>Penaeus</taxon>
    </lineage>
</organism>
<comment type="subcellular location">
    <subcellularLocation>
        <location evidence="1">Cell membrane</location>
        <topology evidence="1">Multi-pass membrane protein</topology>
    </subcellularLocation>
</comment>
<evidence type="ECO:0000256" key="5">
    <source>
        <dbReference type="ARBA" id="ARBA00022692"/>
    </source>
</evidence>
<dbReference type="PANTHER" id="PTHR48021:SF1">
    <property type="entry name" value="GH07001P-RELATED"/>
    <property type="match status" value="1"/>
</dbReference>
<dbReference type="InterPro" id="IPR050549">
    <property type="entry name" value="MFS_Trehalose_Transporter"/>
</dbReference>
<dbReference type="Gene3D" id="1.20.1250.20">
    <property type="entry name" value="MFS general substrate transporter like domains"/>
    <property type="match status" value="1"/>
</dbReference>
<dbReference type="GO" id="GO:0005886">
    <property type="term" value="C:plasma membrane"/>
    <property type="evidence" value="ECO:0007669"/>
    <property type="project" value="UniProtKB-SubCell"/>
</dbReference>
<feature type="transmembrane region" description="Helical" evidence="8">
    <location>
        <begin position="280"/>
        <end position="305"/>
    </location>
</feature>
<keyword evidence="4 10" id="KW-0762">Sugar transport</keyword>
<evidence type="ECO:0000256" key="2">
    <source>
        <dbReference type="ARBA" id="ARBA00022448"/>
    </source>
</evidence>
<feature type="transmembrane region" description="Helical" evidence="8">
    <location>
        <begin position="344"/>
        <end position="368"/>
    </location>
</feature>
<dbReference type="PANTHER" id="PTHR48021">
    <property type="match status" value="1"/>
</dbReference>
<evidence type="ECO:0000313" key="11">
    <source>
        <dbReference type="Proteomes" id="UP000283509"/>
    </source>
</evidence>
<feature type="transmembrane region" description="Helical" evidence="8">
    <location>
        <begin position="317"/>
        <end position="338"/>
    </location>
</feature>
<comment type="caution">
    <text evidence="10">The sequence shown here is derived from an EMBL/GenBank/DDBJ whole genome shotgun (WGS) entry which is preliminary data.</text>
</comment>
<keyword evidence="11" id="KW-1185">Reference proteome</keyword>
<dbReference type="STRING" id="6689.A0A3R7SI29"/>
<reference evidence="10 11" key="2">
    <citation type="submission" date="2019-01" db="EMBL/GenBank/DDBJ databases">
        <title>The decoding of complex shrimp genome reveals the adaptation for benthos swimmer, frequently molting mechanism and breeding impact on genome.</title>
        <authorList>
            <person name="Sun Y."/>
            <person name="Gao Y."/>
            <person name="Yu Y."/>
        </authorList>
    </citation>
    <scope>NUCLEOTIDE SEQUENCE [LARGE SCALE GENOMIC DNA]</scope>
    <source>
        <tissue evidence="10">Muscle</tissue>
    </source>
</reference>
<protein>
    <submittedName>
        <fullName evidence="10">Glucose transporter 8</fullName>
    </submittedName>
</protein>
<evidence type="ECO:0000313" key="10">
    <source>
        <dbReference type="EMBL" id="ROT62089.1"/>
    </source>
</evidence>
<feature type="transmembrane region" description="Helical" evidence="8">
    <location>
        <begin position="105"/>
        <end position="124"/>
    </location>
</feature>
<keyword evidence="2" id="KW-0813">Transport</keyword>
<dbReference type="InterPro" id="IPR005828">
    <property type="entry name" value="MFS_sugar_transport-like"/>
</dbReference>
<evidence type="ECO:0000256" key="3">
    <source>
        <dbReference type="ARBA" id="ARBA00022475"/>
    </source>
</evidence>
<gene>
    <name evidence="10" type="ORF">C7M84_020078</name>
</gene>
<dbReference type="InterPro" id="IPR036259">
    <property type="entry name" value="MFS_trans_sf"/>
</dbReference>
<dbReference type="InterPro" id="IPR020846">
    <property type="entry name" value="MFS_dom"/>
</dbReference>
<keyword evidence="6 8" id="KW-1133">Transmembrane helix</keyword>
<feature type="domain" description="Major facilitator superfamily (MFS) profile" evidence="9">
    <location>
        <begin position="1"/>
        <end position="372"/>
    </location>
</feature>
<evidence type="ECO:0000256" key="6">
    <source>
        <dbReference type="ARBA" id="ARBA00022989"/>
    </source>
</evidence>
<dbReference type="PROSITE" id="PS50850">
    <property type="entry name" value="MFS"/>
    <property type="match status" value="1"/>
</dbReference>
<keyword evidence="3" id="KW-1003">Cell membrane</keyword>
<dbReference type="GO" id="GO:0022857">
    <property type="term" value="F:transmembrane transporter activity"/>
    <property type="evidence" value="ECO:0007669"/>
    <property type="project" value="InterPro"/>
</dbReference>
<dbReference type="EMBL" id="QCYY01003834">
    <property type="protein sequence ID" value="ROT62089.1"/>
    <property type="molecule type" value="Genomic_DNA"/>
</dbReference>
<feature type="transmembrane region" description="Helical" evidence="8">
    <location>
        <begin position="44"/>
        <end position="63"/>
    </location>
</feature>
<feature type="transmembrane region" description="Helical" evidence="8">
    <location>
        <begin position="75"/>
        <end position="99"/>
    </location>
</feature>
<sequence length="412" mass="44750">MITLLSPLAGILAEHIGPRRLLVTAMFPVAGFWLLKAYGPSLWLLYLGRALLGISATVVYTVLHPLIAELCPARIRGLALVLPEIFGCVGMLLSYLLAYFLSWEAATAVSAAPFVPLSFMLLLVPESPYWLVRKKKIDAAEKSLRFLWGRDVNVDRELEAIRSTTVPEQSEVKNQIKELRKRHNALPVVMTISLLILRELAGGVPIFNYSVYMIRDAGVQLDAFFCTVFIGVARLASTCVSACISDVVGRRPLLVASTLVCAVSEGVAGTFLSLEAEGPTWVPLASVIVFAIGYGLGLGPISWVYIGELLPTPVRSLGAAMATFGNLLSNFVLSLVFLKMATSLGLGFTLLLFGGANLTIALLVLFLIPETAGRTLQDMEKAFMHNRTQHGQENPALEMDIIPPVSDSHRTL</sequence>
<feature type="transmembrane region" description="Helical" evidence="8">
    <location>
        <begin position="219"/>
        <end position="241"/>
    </location>
</feature>
<dbReference type="FunFam" id="1.20.1250.20:FF:000218">
    <property type="entry name" value="facilitated trehalose transporter Tret1"/>
    <property type="match status" value="1"/>
</dbReference>
<dbReference type="Proteomes" id="UP000283509">
    <property type="component" value="Unassembled WGS sequence"/>
</dbReference>
<keyword evidence="7 8" id="KW-0472">Membrane</keyword>
<dbReference type="Pfam" id="PF00083">
    <property type="entry name" value="Sugar_tr"/>
    <property type="match status" value="1"/>
</dbReference>
<proteinExistence type="predicted"/>
<name>A0A3R7SI29_PENVA</name>
<dbReference type="OrthoDB" id="4142200at2759"/>
<feature type="transmembrane region" description="Helical" evidence="8">
    <location>
        <begin position="253"/>
        <end position="274"/>
    </location>
</feature>
<feature type="transmembrane region" description="Helical" evidence="8">
    <location>
        <begin position="185"/>
        <end position="207"/>
    </location>
</feature>
<evidence type="ECO:0000259" key="9">
    <source>
        <dbReference type="PROSITE" id="PS50850"/>
    </source>
</evidence>
<dbReference type="AlphaFoldDB" id="A0A3R7SI29"/>
<evidence type="ECO:0000256" key="4">
    <source>
        <dbReference type="ARBA" id="ARBA00022597"/>
    </source>
</evidence>
<reference evidence="10 11" key="1">
    <citation type="submission" date="2018-04" db="EMBL/GenBank/DDBJ databases">
        <authorList>
            <person name="Zhang X."/>
            <person name="Yuan J."/>
            <person name="Li F."/>
            <person name="Xiang J."/>
        </authorList>
    </citation>
    <scope>NUCLEOTIDE SEQUENCE [LARGE SCALE GENOMIC DNA]</scope>
    <source>
        <tissue evidence="10">Muscle</tissue>
    </source>
</reference>